<name>A0A0F9DVT1_9ZZZZ</name>
<dbReference type="AlphaFoldDB" id="A0A0F9DVT1"/>
<accession>A0A0F9DVT1</accession>
<protein>
    <submittedName>
        <fullName evidence="1">Uncharacterized protein</fullName>
    </submittedName>
</protein>
<dbReference type="InterPro" id="IPR019734">
    <property type="entry name" value="TPR_rpt"/>
</dbReference>
<dbReference type="EMBL" id="LAZR01027394">
    <property type="protein sequence ID" value="KKL65864.1"/>
    <property type="molecule type" value="Genomic_DNA"/>
</dbReference>
<proteinExistence type="predicted"/>
<dbReference type="Gene3D" id="1.25.40.10">
    <property type="entry name" value="Tetratricopeptide repeat domain"/>
    <property type="match status" value="1"/>
</dbReference>
<dbReference type="SUPFAM" id="SSF48452">
    <property type="entry name" value="TPR-like"/>
    <property type="match status" value="1"/>
</dbReference>
<comment type="caution">
    <text evidence="1">The sequence shown here is derived from an EMBL/GenBank/DDBJ whole genome shotgun (WGS) entry which is preliminary data.</text>
</comment>
<sequence length="125" mass="13684">IWADAPDARAQELLDEGLARRGAFDLDGARVAFDALIAYCPSYAEGYNQRAFIAFMREDYAAALVDLDRALARLPLHVAALSGKALTLMGLGRDGEAQEVLRAALTLNPWLPERGLLRDALDDRL</sequence>
<gene>
    <name evidence="1" type="ORF">LCGC14_2150700</name>
</gene>
<feature type="non-terminal residue" evidence="1">
    <location>
        <position position="1"/>
    </location>
</feature>
<reference evidence="1" key="1">
    <citation type="journal article" date="2015" name="Nature">
        <title>Complex archaea that bridge the gap between prokaryotes and eukaryotes.</title>
        <authorList>
            <person name="Spang A."/>
            <person name="Saw J.H."/>
            <person name="Jorgensen S.L."/>
            <person name="Zaremba-Niedzwiedzka K."/>
            <person name="Martijn J."/>
            <person name="Lind A.E."/>
            <person name="van Eijk R."/>
            <person name="Schleper C."/>
            <person name="Guy L."/>
            <person name="Ettema T.J."/>
        </authorList>
    </citation>
    <scope>NUCLEOTIDE SEQUENCE</scope>
</reference>
<organism evidence="1">
    <name type="scientific">marine sediment metagenome</name>
    <dbReference type="NCBI Taxonomy" id="412755"/>
    <lineage>
        <taxon>unclassified sequences</taxon>
        <taxon>metagenomes</taxon>
        <taxon>ecological metagenomes</taxon>
    </lineage>
</organism>
<dbReference type="InterPro" id="IPR011990">
    <property type="entry name" value="TPR-like_helical_dom_sf"/>
</dbReference>
<dbReference type="SMART" id="SM00028">
    <property type="entry name" value="TPR"/>
    <property type="match status" value="3"/>
</dbReference>
<evidence type="ECO:0000313" key="1">
    <source>
        <dbReference type="EMBL" id="KKL65864.1"/>
    </source>
</evidence>